<gene>
    <name evidence="1" type="ORF">DRW07_07445</name>
</gene>
<accession>A0A3N5Y1T7</accession>
<dbReference type="OrthoDB" id="5452199at2"/>
<comment type="caution">
    <text evidence="1">The sequence shown here is derived from an EMBL/GenBank/DDBJ whole genome shotgun (WGS) entry which is preliminary data.</text>
</comment>
<dbReference type="Proteomes" id="UP000275281">
    <property type="component" value="Unassembled WGS sequence"/>
</dbReference>
<sequence length="259" mass="30061">MFIRDDVLENYTKFVGDSDVLQIDNFESEFIRRDVVEMVLVQQALKLGGLNINFVYAPGRVNFRNTRLLEQGKLLLSFDSYWRSDAQTIADSVYMSEPVIRAGEYHAGIFASPEHPTIFTLKTLSDLEQYSAVSTPRWKTDWHTLSALPLKELIREDEWVSQANMVSKMYIDFIIMPFFANDNDIYELETIRLRHVPNVAILLNDSRHYVISKKHPLGAQAYQAINKGLAILRRDNRIVRAYRQAGFFIDTEQYTILNQ</sequence>
<evidence type="ECO:0000313" key="2">
    <source>
        <dbReference type="Proteomes" id="UP000275281"/>
    </source>
</evidence>
<name>A0A3N5Y1T7_9ALTE</name>
<evidence type="ECO:0008006" key="3">
    <source>
        <dbReference type="Google" id="ProtNLM"/>
    </source>
</evidence>
<evidence type="ECO:0000313" key="1">
    <source>
        <dbReference type="EMBL" id="RPJ67672.1"/>
    </source>
</evidence>
<organism evidence="1 2">
    <name type="scientific">Alteromonas sediminis</name>
    <dbReference type="NCBI Taxonomy" id="2259342"/>
    <lineage>
        <taxon>Bacteria</taxon>
        <taxon>Pseudomonadati</taxon>
        <taxon>Pseudomonadota</taxon>
        <taxon>Gammaproteobacteria</taxon>
        <taxon>Alteromonadales</taxon>
        <taxon>Alteromonadaceae</taxon>
        <taxon>Alteromonas/Salinimonas group</taxon>
        <taxon>Alteromonas</taxon>
    </lineage>
</organism>
<reference evidence="1 2" key="1">
    <citation type="submission" date="2018-11" db="EMBL/GenBank/DDBJ databases">
        <authorList>
            <person name="Ye M.-Q."/>
            <person name="Du Z.-J."/>
        </authorList>
    </citation>
    <scope>NUCLEOTIDE SEQUENCE [LARGE SCALE GENOMIC DNA]</scope>
    <source>
        <strain evidence="1 2">U0105</strain>
    </source>
</reference>
<dbReference type="AlphaFoldDB" id="A0A3N5Y1T7"/>
<protein>
    <recommendedName>
        <fullName evidence="3">Solute-binding protein family 3/N-terminal domain-containing protein</fullName>
    </recommendedName>
</protein>
<proteinExistence type="predicted"/>
<dbReference type="EMBL" id="RPOK01000002">
    <property type="protein sequence ID" value="RPJ67672.1"/>
    <property type="molecule type" value="Genomic_DNA"/>
</dbReference>
<keyword evidence="2" id="KW-1185">Reference proteome</keyword>